<evidence type="ECO:0000256" key="2">
    <source>
        <dbReference type="PROSITE-ProRule" id="PRU00176"/>
    </source>
</evidence>
<evidence type="ECO:0000256" key="1">
    <source>
        <dbReference type="ARBA" id="ARBA00022884"/>
    </source>
</evidence>
<accession>A0A0M9FYG4</accession>
<organism evidence="4 5">
    <name type="scientific">Leptomonas pyrrhocoris</name>
    <name type="common">Firebug parasite</name>
    <dbReference type="NCBI Taxonomy" id="157538"/>
    <lineage>
        <taxon>Eukaryota</taxon>
        <taxon>Discoba</taxon>
        <taxon>Euglenozoa</taxon>
        <taxon>Kinetoplastea</taxon>
        <taxon>Metakinetoplastina</taxon>
        <taxon>Trypanosomatida</taxon>
        <taxon>Trypanosomatidae</taxon>
        <taxon>Leishmaniinae</taxon>
        <taxon>Leptomonas</taxon>
    </lineage>
</organism>
<dbReference type="InterPro" id="IPR035979">
    <property type="entry name" value="RBD_domain_sf"/>
</dbReference>
<sequence>MSLMKHSFNGRVNTGTESRLNLLVRYLDHTVDDDQLRRYFAQFGDVTSSMVMRDILTGESRGFGFVRFVRPAEAMRAMAATDGKKIGGKAVNVLWAKQQHDMAPAGQERLRMNKLFLRNVPMDVSEQQLVSLVRHCGDVTEVSLHNDRISASCHAPSRRIAFIVFNTEGAAEAALHAVHNTCPFRSCHNIPLMAKLSEDYKAKNLAHNSSSSCSSTSPERYPETPAYALPVPLRRKSQDVISVPLIVKFAELNGCRVSTPNSTMARSPGISSLVPSLESTSLEMGAVASVRATSIVELENSGHLANLSLSTPMRHLSREARVYRHCPYSGTQIIPASMTMSCTSIYADSPVAQRPPHRV</sequence>
<proteinExistence type="predicted"/>
<dbReference type="OrthoDB" id="266020at2759"/>
<dbReference type="FunFam" id="3.30.70.330:FF:000707">
    <property type="entry name" value="RNA binding protein, putative"/>
    <property type="match status" value="1"/>
</dbReference>
<dbReference type="InterPro" id="IPR012677">
    <property type="entry name" value="Nucleotide-bd_a/b_plait_sf"/>
</dbReference>
<evidence type="ECO:0000259" key="3">
    <source>
        <dbReference type="PROSITE" id="PS50102"/>
    </source>
</evidence>
<dbReference type="VEuPathDB" id="TriTrypDB:LpyrH10_13_0280"/>
<dbReference type="EMBL" id="LGTL01000013">
    <property type="protein sequence ID" value="KPA78456.1"/>
    <property type="molecule type" value="Genomic_DNA"/>
</dbReference>
<dbReference type="SMART" id="SM00360">
    <property type="entry name" value="RRM"/>
    <property type="match status" value="2"/>
</dbReference>
<dbReference type="SUPFAM" id="SSF54928">
    <property type="entry name" value="RNA-binding domain, RBD"/>
    <property type="match status" value="1"/>
</dbReference>
<dbReference type="PANTHER" id="PTHR48024">
    <property type="entry name" value="GEO13361P1-RELATED"/>
    <property type="match status" value="1"/>
</dbReference>
<dbReference type="Gene3D" id="3.30.70.330">
    <property type="match status" value="2"/>
</dbReference>
<dbReference type="Proteomes" id="UP000037923">
    <property type="component" value="Unassembled WGS sequence"/>
</dbReference>
<feature type="domain" description="RRM" evidence="3">
    <location>
        <begin position="113"/>
        <end position="199"/>
    </location>
</feature>
<dbReference type="PANTHER" id="PTHR48024:SF56">
    <property type="entry name" value="HETEROGENEOUS NUCLEAR RIBONUCLEOPROTEIN A0"/>
    <property type="match status" value="1"/>
</dbReference>
<dbReference type="AlphaFoldDB" id="A0A0M9FYG4"/>
<comment type="caution">
    <text evidence="4">The sequence shown here is derived from an EMBL/GenBank/DDBJ whole genome shotgun (WGS) entry which is preliminary data.</text>
</comment>
<keyword evidence="5" id="KW-1185">Reference proteome</keyword>
<dbReference type="InterPro" id="IPR000504">
    <property type="entry name" value="RRM_dom"/>
</dbReference>
<dbReference type="GeneID" id="26906372"/>
<dbReference type="PROSITE" id="PS50102">
    <property type="entry name" value="RRM"/>
    <property type="match status" value="2"/>
</dbReference>
<dbReference type="InterPro" id="IPR050886">
    <property type="entry name" value="RNA-binding_reg"/>
</dbReference>
<evidence type="ECO:0000313" key="5">
    <source>
        <dbReference type="Proteomes" id="UP000037923"/>
    </source>
</evidence>
<keyword evidence="1 2" id="KW-0694">RNA-binding</keyword>
<dbReference type="GO" id="GO:0005634">
    <property type="term" value="C:nucleus"/>
    <property type="evidence" value="ECO:0007669"/>
    <property type="project" value="TreeGrafter"/>
</dbReference>
<protein>
    <recommendedName>
        <fullName evidence="3">RRM domain-containing protein</fullName>
    </recommendedName>
</protein>
<dbReference type="RefSeq" id="XP_015656895.1">
    <property type="nucleotide sequence ID" value="XM_015804321.1"/>
</dbReference>
<reference evidence="4 5" key="1">
    <citation type="submission" date="2015-07" db="EMBL/GenBank/DDBJ databases">
        <title>High-quality genome of monoxenous trypanosomatid Leptomonas pyrrhocoris.</title>
        <authorList>
            <person name="Flegontov P."/>
            <person name="Butenko A."/>
            <person name="Firsov S."/>
            <person name="Vlcek C."/>
            <person name="Logacheva M.D."/>
            <person name="Field M."/>
            <person name="Filatov D."/>
            <person name="Flegontova O."/>
            <person name="Gerasimov E."/>
            <person name="Jackson A.P."/>
            <person name="Kelly S."/>
            <person name="Opperdoes F."/>
            <person name="O'Reilly A."/>
            <person name="Votypka J."/>
            <person name="Yurchenko V."/>
            <person name="Lukes J."/>
        </authorList>
    </citation>
    <scope>NUCLEOTIDE SEQUENCE [LARGE SCALE GENOMIC DNA]</scope>
    <source>
        <strain evidence="4">H10</strain>
    </source>
</reference>
<name>A0A0M9FYG4_LEPPY</name>
<evidence type="ECO:0000313" key="4">
    <source>
        <dbReference type="EMBL" id="KPA78456.1"/>
    </source>
</evidence>
<dbReference type="GO" id="GO:0003723">
    <property type="term" value="F:RNA binding"/>
    <property type="evidence" value="ECO:0007669"/>
    <property type="project" value="UniProtKB-UniRule"/>
</dbReference>
<dbReference type="OMA" id="HAVHNTC"/>
<gene>
    <name evidence="4" type="ORF">ABB37_06083</name>
</gene>
<dbReference type="CDD" id="cd00590">
    <property type="entry name" value="RRM_SF"/>
    <property type="match status" value="1"/>
</dbReference>
<feature type="domain" description="RRM" evidence="3">
    <location>
        <begin position="20"/>
        <end position="98"/>
    </location>
</feature>
<dbReference type="Pfam" id="PF00076">
    <property type="entry name" value="RRM_1"/>
    <property type="match status" value="2"/>
</dbReference>